<dbReference type="Gene3D" id="3.40.50.1240">
    <property type="entry name" value="Phosphoglycerate mutase-like"/>
    <property type="match status" value="1"/>
</dbReference>
<protein>
    <recommendedName>
        <fullName evidence="5">Multiple inositol polyphosphate phosphatase 1</fullName>
        <ecNumber evidence="4">3.1.3.62</ecNumber>
        <ecNumber evidence="3">3.1.3.80</ecNumber>
    </recommendedName>
    <alternativeName>
        <fullName evidence="9">2,3-bisphosphoglycerate 3-phosphatase</fullName>
    </alternativeName>
</protein>
<dbReference type="Proteomes" id="UP000760860">
    <property type="component" value="Unassembled WGS sequence"/>
</dbReference>
<dbReference type="CDD" id="cd07061">
    <property type="entry name" value="HP_HAP_like"/>
    <property type="match status" value="1"/>
</dbReference>
<dbReference type="VEuPathDB" id="FungiDB:PC110_g802"/>
<evidence type="ECO:0000256" key="7">
    <source>
        <dbReference type="ARBA" id="ARBA00022801"/>
    </source>
</evidence>
<dbReference type="GO" id="GO:0016020">
    <property type="term" value="C:membrane"/>
    <property type="evidence" value="ECO:0007669"/>
    <property type="project" value="UniProtKB-SubCell"/>
</dbReference>
<comment type="similarity">
    <text evidence="2">Belongs to the histidine acid phosphatase family. MINPP1 subfamily.</text>
</comment>
<dbReference type="GO" id="GO:0034417">
    <property type="term" value="F:bisphosphoglycerate 3-phosphatase activity"/>
    <property type="evidence" value="ECO:0007669"/>
    <property type="project" value="UniProtKB-EC"/>
</dbReference>
<evidence type="ECO:0000256" key="3">
    <source>
        <dbReference type="ARBA" id="ARBA00012976"/>
    </source>
</evidence>
<dbReference type="EC" id="3.1.3.80" evidence="3"/>
<comment type="catalytic activity">
    <reaction evidence="12">
        <text>1D-myo-inositol hexakisphosphate + H2O = 1D-myo-inositol 1,2,4,5,6-pentakisphosphate + phosphate</text>
        <dbReference type="Rhea" id="RHEA:16989"/>
        <dbReference type="ChEBI" id="CHEBI:15377"/>
        <dbReference type="ChEBI" id="CHEBI:43474"/>
        <dbReference type="ChEBI" id="CHEBI:57798"/>
        <dbReference type="ChEBI" id="CHEBI:58130"/>
        <dbReference type="EC" id="3.1.3.62"/>
    </reaction>
    <physiologicalReaction direction="left-to-right" evidence="12">
        <dbReference type="Rhea" id="RHEA:16990"/>
    </physiologicalReaction>
</comment>
<comment type="catalytic activity">
    <reaction evidence="10">
        <text>1D-myo-inositol 1,2,5,6-tetrakisphosphate + H2O = 1D-myo-inositol 1,2,6-trisphosphate + phosphate</text>
        <dbReference type="Rhea" id="RHEA:77119"/>
        <dbReference type="ChEBI" id="CHEBI:15377"/>
        <dbReference type="ChEBI" id="CHEBI:43474"/>
        <dbReference type="ChEBI" id="CHEBI:195535"/>
        <dbReference type="ChEBI" id="CHEBI:195537"/>
        <dbReference type="EC" id="3.1.3.62"/>
    </reaction>
    <physiologicalReaction direction="left-to-right" evidence="10">
        <dbReference type="Rhea" id="RHEA:77120"/>
    </physiologicalReaction>
</comment>
<comment type="catalytic activity">
    <reaction evidence="13">
        <text>(2R)-2,3-bisphosphoglycerate + H2O = (2R)-2-phosphoglycerate + phosphate</text>
        <dbReference type="Rhea" id="RHEA:27381"/>
        <dbReference type="ChEBI" id="CHEBI:15377"/>
        <dbReference type="ChEBI" id="CHEBI:43474"/>
        <dbReference type="ChEBI" id="CHEBI:58248"/>
        <dbReference type="ChEBI" id="CHEBI:58289"/>
        <dbReference type="EC" id="3.1.3.80"/>
    </reaction>
    <physiologicalReaction direction="left-to-right" evidence="13">
        <dbReference type="Rhea" id="RHEA:27382"/>
    </physiologicalReaction>
</comment>
<evidence type="ECO:0000256" key="1">
    <source>
        <dbReference type="ARBA" id="ARBA00004370"/>
    </source>
</evidence>
<gene>
    <name evidence="15" type="ORF">PC129_g624</name>
</gene>
<dbReference type="GO" id="GO:0003993">
    <property type="term" value="F:acid phosphatase activity"/>
    <property type="evidence" value="ECO:0007669"/>
    <property type="project" value="TreeGrafter"/>
</dbReference>
<evidence type="ECO:0000313" key="16">
    <source>
        <dbReference type="Proteomes" id="UP000760860"/>
    </source>
</evidence>
<evidence type="ECO:0000256" key="11">
    <source>
        <dbReference type="ARBA" id="ARBA00043671"/>
    </source>
</evidence>
<dbReference type="PANTHER" id="PTHR20963:SF8">
    <property type="entry name" value="MULTIPLE INOSITOL POLYPHOSPHATE PHOSPHATASE 1"/>
    <property type="match status" value="1"/>
</dbReference>
<evidence type="ECO:0000256" key="9">
    <source>
        <dbReference type="ARBA" id="ARBA00031642"/>
    </source>
</evidence>
<dbReference type="InterPro" id="IPR000560">
    <property type="entry name" value="His_Pase_clade-2"/>
</dbReference>
<keyword evidence="8" id="KW-0472">Membrane</keyword>
<dbReference type="EC" id="3.1.3.62" evidence="4"/>
<evidence type="ECO:0000256" key="4">
    <source>
        <dbReference type="ARBA" id="ARBA00013040"/>
    </source>
</evidence>
<dbReference type="AlphaFoldDB" id="A0A8T1IWE1"/>
<evidence type="ECO:0000256" key="13">
    <source>
        <dbReference type="ARBA" id="ARBA00043832"/>
    </source>
</evidence>
<comment type="catalytic activity">
    <reaction evidence="11">
        <text>1D-myo-inositol 1,2,4,5,6-pentakisphosphate + H2O = 1D-myo-inositol 1,2,5,6-tetrakisphosphate + phosphate</text>
        <dbReference type="Rhea" id="RHEA:77115"/>
        <dbReference type="ChEBI" id="CHEBI:15377"/>
        <dbReference type="ChEBI" id="CHEBI:43474"/>
        <dbReference type="ChEBI" id="CHEBI:57798"/>
        <dbReference type="ChEBI" id="CHEBI:195535"/>
        <dbReference type="EC" id="3.1.3.62"/>
    </reaction>
    <physiologicalReaction direction="left-to-right" evidence="11">
        <dbReference type="Rhea" id="RHEA:77116"/>
    </physiologicalReaction>
</comment>
<keyword evidence="7" id="KW-0378">Hydrolase</keyword>
<name>A0A8T1IWE1_9STRA</name>
<keyword evidence="6" id="KW-0732">Signal</keyword>
<feature type="region of interest" description="Disordered" evidence="14">
    <location>
        <begin position="479"/>
        <end position="502"/>
    </location>
</feature>
<evidence type="ECO:0000256" key="12">
    <source>
        <dbReference type="ARBA" id="ARBA00043691"/>
    </source>
</evidence>
<evidence type="ECO:0000256" key="5">
    <source>
        <dbReference type="ARBA" id="ARBA00018097"/>
    </source>
</evidence>
<evidence type="ECO:0000256" key="2">
    <source>
        <dbReference type="ARBA" id="ARBA00008422"/>
    </source>
</evidence>
<evidence type="ECO:0000256" key="6">
    <source>
        <dbReference type="ARBA" id="ARBA00022729"/>
    </source>
</evidence>
<dbReference type="EMBL" id="RCMV01000009">
    <property type="protein sequence ID" value="KAG3228819.1"/>
    <property type="molecule type" value="Genomic_DNA"/>
</dbReference>
<organism evidence="15 16">
    <name type="scientific">Phytophthora cactorum</name>
    <dbReference type="NCBI Taxonomy" id="29920"/>
    <lineage>
        <taxon>Eukaryota</taxon>
        <taxon>Sar</taxon>
        <taxon>Stramenopiles</taxon>
        <taxon>Oomycota</taxon>
        <taxon>Peronosporomycetes</taxon>
        <taxon>Peronosporales</taxon>
        <taxon>Peronosporaceae</taxon>
        <taxon>Phytophthora</taxon>
    </lineage>
</organism>
<accession>A0A8T1IWE1</accession>
<dbReference type="GO" id="GO:0052745">
    <property type="term" value="F:inositol phosphate phosphatase activity"/>
    <property type="evidence" value="ECO:0007669"/>
    <property type="project" value="TreeGrafter"/>
</dbReference>
<comment type="caution">
    <text evidence="15">The sequence shown here is derived from an EMBL/GenBank/DDBJ whole genome shotgun (WGS) entry which is preliminary data.</text>
</comment>
<evidence type="ECO:0000313" key="15">
    <source>
        <dbReference type="EMBL" id="KAG3228819.1"/>
    </source>
</evidence>
<dbReference type="Pfam" id="PF00328">
    <property type="entry name" value="His_Phos_2"/>
    <property type="match status" value="1"/>
</dbReference>
<reference evidence="15" key="1">
    <citation type="submission" date="2018-05" db="EMBL/GenBank/DDBJ databases">
        <title>Effector identification in a new, highly contiguous assembly of the strawberry crown rot pathogen Phytophthora cactorum.</title>
        <authorList>
            <person name="Armitage A.D."/>
            <person name="Nellist C.F."/>
            <person name="Bates H."/>
            <person name="Vickerstaff R.J."/>
            <person name="Harrison R.J."/>
        </authorList>
    </citation>
    <scope>NUCLEOTIDE SEQUENCE</scope>
    <source>
        <strain evidence="15">P421</strain>
    </source>
</reference>
<dbReference type="PANTHER" id="PTHR20963">
    <property type="entry name" value="MULTIPLE INOSITOL POLYPHOSPHATE PHOSPHATASE-RELATED"/>
    <property type="match status" value="1"/>
</dbReference>
<evidence type="ECO:0000256" key="8">
    <source>
        <dbReference type="ARBA" id="ARBA00023136"/>
    </source>
</evidence>
<evidence type="ECO:0000256" key="10">
    <source>
        <dbReference type="ARBA" id="ARBA00043668"/>
    </source>
</evidence>
<proteinExistence type="inferred from homology"/>
<dbReference type="SUPFAM" id="SSF53254">
    <property type="entry name" value="Phosphoglycerate mutase-like"/>
    <property type="match status" value="1"/>
</dbReference>
<comment type="subcellular location">
    <subcellularLocation>
        <location evidence="1">Membrane</location>
    </subcellularLocation>
</comment>
<sequence length="588" mass="67341">MRSSSAFASSPFSLRVMNRILQVFTLCSLVLIAVATQIPSSFLLDTPSIFRFPKDSTTDKFEHMFATKTKYWDQRNAIDSNNVPGMMGTLLALPDMNDRSPCRQELELIQTQMVARHGIRYPTEGNIQDINGLLKRLKPFEELLPLWMRNYTLPYNRSVAGELAVAGKFELWELGVRSLARSGHEKRVMFLKDNYRIAHTHVKRTRDSAIAFVDSFFENPEDVEYIEYPKNTDFLLRFFDQCARYQREVKKNQTAQEQLHEFQKSHVMAKIALWLKHSFGLKRESIEFSPKDLMAVQSACAFDIALYHHKHQWCSLMSMTFIHSLDYLDDLEQFYWIGAGYKINYEMAAVLLRELVDTMMGRVNGSNTLAGNFFFAHAETTLPLVTLMGYGDRSLLLANATKAEINSRGFRTSILSPFGANIEFRLFKRKSGAEEFYVQILVNEKKAKIPGCERVFCKLSELEQQWDYYLKPYDFQKDSPPPTNNSAEEVRNANIQGDKKPREDEIAQVFMPNAESSAVYEPKATDTPLSIPLGSVVELKLDYICATSAAEVEYLKEFAIAGQVSVRDMLSLANRQRQPSHSPIRAKS</sequence>
<evidence type="ECO:0000256" key="14">
    <source>
        <dbReference type="SAM" id="MobiDB-lite"/>
    </source>
</evidence>
<dbReference type="InterPro" id="IPR029033">
    <property type="entry name" value="His_PPase_superfam"/>
</dbReference>